<protein>
    <submittedName>
        <fullName evidence="5">Betaine-aldehyde dehydrogenase</fullName>
        <ecNumber evidence="5">1.2.1.8</ecNumber>
    </submittedName>
</protein>
<dbReference type="FunFam" id="3.40.309.10:FF:000009">
    <property type="entry name" value="Aldehyde dehydrogenase A"/>
    <property type="match status" value="1"/>
</dbReference>
<reference evidence="6" key="1">
    <citation type="journal article" date="2015" name="Microbiology">
        <title>Genome of Methanoregula boonei 6A8 reveals adaptations to oligotrophic peatland environments.</title>
        <authorList>
            <person name="Braeuer S."/>
            <person name="Cadillo-Quiroz H."/>
            <person name="Kyrpides N."/>
            <person name="Woyke T."/>
            <person name="Goodwin L."/>
            <person name="Detter C."/>
            <person name="Podell S."/>
            <person name="Yavitt J.B."/>
            <person name="Zinder S.H."/>
        </authorList>
    </citation>
    <scope>NUCLEOTIDE SEQUENCE [LARGE SCALE GENOMIC DNA]</scope>
    <source>
        <strain evidence="6">DSM 21154 / JCM 14090 / 6A8</strain>
    </source>
</reference>
<name>A7I7W4_METB6</name>
<dbReference type="KEGG" id="mbn:Mboo_1307"/>
<dbReference type="GeneID" id="5411952"/>
<dbReference type="RefSeq" id="WP_012106857.1">
    <property type="nucleotide sequence ID" value="NC_009712.1"/>
</dbReference>
<dbReference type="HOGENOM" id="CLU_005391_0_2_2"/>
<dbReference type="eggNOG" id="arCOG01252">
    <property type="taxonomic scope" value="Archaea"/>
</dbReference>
<dbReference type="Proteomes" id="UP000002408">
    <property type="component" value="Chromosome"/>
</dbReference>
<accession>A7I7W4</accession>
<keyword evidence="3 5" id="KW-0560">Oxidoreductase</keyword>
<gene>
    <name evidence="5" type="ordered locus">Mboo_1307</name>
</gene>
<feature type="domain" description="Aldehyde dehydrogenase" evidence="4">
    <location>
        <begin position="16"/>
        <end position="471"/>
    </location>
</feature>
<keyword evidence="6" id="KW-1185">Reference proteome</keyword>
<dbReference type="SUPFAM" id="SSF53720">
    <property type="entry name" value="ALDH-like"/>
    <property type="match status" value="1"/>
</dbReference>
<dbReference type="PROSITE" id="PS00070">
    <property type="entry name" value="ALDEHYDE_DEHYDR_CYS"/>
    <property type="match status" value="1"/>
</dbReference>
<evidence type="ECO:0000256" key="2">
    <source>
        <dbReference type="ARBA" id="ARBA00011881"/>
    </source>
</evidence>
<evidence type="ECO:0000313" key="6">
    <source>
        <dbReference type="Proteomes" id="UP000002408"/>
    </source>
</evidence>
<evidence type="ECO:0000256" key="1">
    <source>
        <dbReference type="ARBA" id="ARBA00009986"/>
    </source>
</evidence>
<dbReference type="InterPro" id="IPR016161">
    <property type="entry name" value="Ald_DH/histidinol_DH"/>
</dbReference>
<sequence length="476" mass="50754">MEMLINGKADAGNGSAWIEVINPATGELVERVPAGSKDDVNAAVESADLAFGAWSEKTMRERGLLLGRAAELVRRDHKQLAELLTREQGKPIREAIDEVRGCANILEYYASIAGKPAGEAVSLGKAGDCLVTRVPLGVCGAIIPWNMPVIIMGWKVGPALLSGNTLVLKPASTAPLTNLKIAGLFSEAGLPAGVLNVVTGSGEIAGEALVQHKRVKKISFTGNGITGRRIRELTGNRLAALTLELGGSDPMIVMADADVKKAVEGAIRGRFYNAGQVCTAVKRLYLHEKIAEEFMRELTTKVEGLKVGNGLVPGTDMGPLNSPAQRDRIATVVHEITANDEGKILTGGCPVPGKEYERGNFYKPTLVGDVPPDAALLKNEIFGPVLPVMTFPDLATAIAEANRSLYGLGASVWTRDLATVKEFFTHVHAGIVWVNRHLTLPPEVPFGGTEESGIGRENGFHAIDSYTQTKTLFLGW</sequence>
<evidence type="ECO:0000256" key="3">
    <source>
        <dbReference type="ARBA" id="ARBA00023002"/>
    </source>
</evidence>
<dbReference type="EC" id="1.2.1.8" evidence="5"/>
<dbReference type="OrthoDB" id="6342at2157"/>
<proteinExistence type="inferred from homology"/>
<dbReference type="EMBL" id="CP000780">
    <property type="protein sequence ID" value="ABS55825.1"/>
    <property type="molecule type" value="Genomic_DNA"/>
</dbReference>
<dbReference type="GO" id="GO:0008802">
    <property type="term" value="F:betaine-aldehyde dehydrogenase (NAD+) activity"/>
    <property type="evidence" value="ECO:0007669"/>
    <property type="project" value="UniProtKB-EC"/>
</dbReference>
<dbReference type="PANTHER" id="PTHR11699">
    <property type="entry name" value="ALDEHYDE DEHYDROGENASE-RELATED"/>
    <property type="match status" value="1"/>
</dbReference>
<dbReference type="Gene3D" id="3.40.309.10">
    <property type="entry name" value="Aldehyde Dehydrogenase, Chain A, domain 2"/>
    <property type="match status" value="1"/>
</dbReference>
<dbReference type="STRING" id="456442.Mboo_1307"/>
<dbReference type="Pfam" id="PF00171">
    <property type="entry name" value="Aldedh"/>
    <property type="match status" value="1"/>
</dbReference>
<comment type="subunit">
    <text evidence="2">Homotetramer.</text>
</comment>
<organism evidence="5 6">
    <name type="scientific">Methanoregula boonei (strain DSM 21154 / JCM 14090 / 6A8)</name>
    <dbReference type="NCBI Taxonomy" id="456442"/>
    <lineage>
        <taxon>Archaea</taxon>
        <taxon>Methanobacteriati</taxon>
        <taxon>Methanobacteriota</taxon>
        <taxon>Stenosarchaea group</taxon>
        <taxon>Methanomicrobia</taxon>
        <taxon>Methanomicrobiales</taxon>
        <taxon>Methanoregulaceae</taxon>
        <taxon>Methanoregula</taxon>
    </lineage>
</organism>
<dbReference type="AlphaFoldDB" id="A7I7W4"/>
<dbReference type="InterPro" id="IPR015590">
    <property type="entry name" value="Aldehyde_DH_dom"/>
</dbReference>
<evidence type="ECO:0000259" key="4">
    <source>
        <dbReference type="Pfam" id="PF00171"/>
    </source>
</evidence>
<evidence type="ECO:0000313" key="5">
    <source>
        <dbReference type="EMBL" id="ABS55825.1"/>
    </source>
</evidence>
<dbReference type="InterPro" id="IPR016160">
    <property type="entry name" value="Ald_DH_CS_CYS"/>
</dbReference>
<dbReference type="InterPro" id="IPR016163">
    <property type="entry name" value="Ald_DH_C"/>
</dbReference>
<comment type="similarity">
    <text evidence="1">Belongs to the aldehyde dehydrogenase family.</text>
</comment>
<dbReference type="Gene3D" id="3.40.605.10">
    <property type="entry name" value="Aldehyde Dehydrogenase, Chain A, domain 1"/>
    <property type="match status" value="1"/>
</dbReference>
<dbReference type="InterPro" id="IPR016162">
    <property type="entry name" value="Ald_DH_N"/>
</dbReference>
<dbReference type="FunFam" id="3.40.605.10:FF:000007">
    <property type="entry name" value="NAD/NADP-dependent betaine aldehyde dehydrogenase"/>
    <property type="match status" value="1"/>
</dbReference>